<accession>A0ABT3HY11</accession>
<name>A0ABT3HY11_9FLAO</name>
<comment type="caution">
    <text evidence="1">The sequence shown here is derived from an EMBL/GenBank/DDBJ whole genome shotgun (WGS) entry which is preliminary data.</text>
</comment>
<reference evidence="1" key="1">
    <citation type="submission" date="2022-10" db="EMBL/GenBank/DDBJ databases">
        <title>Chryseobacterium babae sp. nov. isolated from the gut of the beetle Oryctes rhinoceros, and Chryseobacterium kimseyorum sp. nov., isolated from a stick insect rearing cage.</title>
        <authorList>
            <person name="Shelomi M."/>
            <person name="Han C.-J."/>
            <person name="Chen W.-M."/>
            <person name="Chen H.-K."/>
            <person name="Liaw S.-J."/>
            <person name="Muhle E."/>
            <person name="Clermont D."/>
        </authorList>
    </citation>
    <scope>NUCLEOTIDE SEQUENCE</scope>
    <source>
        <strain evidence="1">09-1422</strain>
    </source>
</reference>
<dbReference type="Proteomes" id="UP001163731">
    <property type="component" value="Unassembled WGS sequence"/>
</dbReference>
<proteinExistence type="predicted"/>
<dbReference type="EMBL" id="JAPDHW010000005">
    <property type="protein sequence ID" value="MCW3168673.1"/>
    <property type="molecule type" value="Genomic_DNA"/>
</dbReference>
<organism evidence="1 2">
    <name type="scientific">Chryseobacterium kimseyorum</name>
    <dbReference type="NCBI Taxonomy" id="2984028"/>
    <lineage>
        <taxon>Bacteria</taxon>
        <taxon>Pseudomonadati</taxon>
        <taxon>Bacteroidota</taxon>
        <taxon>Flavobacteriia</taxon>
        <taxon>Flavobacteriales</taxon>
        <taxon>Weeksellaceae</taxon>
        <taxon>Chryseobacterium group</taxon>
        <taxon>Chryseobacterium</taxon>
    </lineage>
</organism>
<protein>
    <submittedName>
        <fullName evidence="1">Uncharacterized protein</fullName>
    </submittedName>
</protein>
<evidence type="ECO:0000313" key="1">
    <source>
        <dbReference type="EMBL" id="MCW3168673.1"/>
    </source>
</evidence>
<dbReference type="RefSeq" id="WP_264749872.1">
    <property type="nucleotide sequence ID" value="NZ_JAPDHW010000005.1"/>
</dbReference>
<sequence>MGLILLVFQFQFLSAQETSTGENSDTAIMYVDKSLQIFSADENFNKNTQVREIVATEIVSEKSTISVQSSALLKKQKTDSLQLNFSKELQHIEEEEAKIVSEEIKQKQESPEVEKNLVKTEFHRPVSSDDFLGSQKISKDYVSQRPCNQEVCKNVCFCEPVFIKKALSHLHTQKFFYYNNKSFDDCFSNVFSVRPPPIIA</sequence>
<evidence type="ECO:0000313" key="2">
    <source>
        <dbReference type="Proteomes" id="UP001163731"/>
    </source>
</evidence>
<keyword evidence="2" id="KW-1185">Reference proteome</keyword>
<gene>
    <name evidence="1" type="ORF">OMO38_09040</name>
</gene>